<feature type="compositionally biased region" description="Basic and acidic residues" evidence="1">
    <location>
        <begin position="204"/>
        <end position="225"/>
    </location>
</feature>
<keyword evidence="2" id="KW-1133">Transmembrane helix</keyword>
<evidence type="ECO:0000313" key="3">
    <source>
        <dbReference type="EMBL" id="SFT70437.1"/>
    </source>
</evidence>
<keyword evidence="4" id="KW-1185">Reference proteome</keyword>
<proteinExistence type="predicted"/>
<feature type="transmembrane region" description="Helical" evidence="2">
    <location>
        <begin position="17"/>
        <end position="35"/>
    </location>
</feature>
<sequence length="225" mass="23901">MTAASTLGPAVPHQPLGLLWLLGTVLALAVGNALAPLRGGHGEHADAGPGTLTVAGLLARHQKPNSAEHRDDSATTGNSTPGASCGPIPQGSLLERATIVLHGPDRSPDSGWWDALGHRPDPNPTPAERLALLNHPDYRPPNAARQRPRHPTSLAEEDLARLLSLPEVPERIPESGCIGKHHLEVSRSRSAAVNPKWTEIGDGGEDREVRHIGEPSPYRERLMAA</sequence>
<accession>A0A1I7A6C3</accession>
<organism evidence="3 4">
    <name type="scientific">Actinopolyspora righensis</name>
    <dbReference type="NCBI Taxonomy" id="995060"/>
    <lineage>
        <taxon>Bacteria</taxon>
        <taxon>Bacillati</taxon>
        <taxon>Actinomycetota</taxon>
        <taxon>Actinomycetes</taxon>
        <taxon>Actinopolysporales</taxon>
        <taxon>Actinopolysporaceae</taxon>
        <taxon>Actinopolyspora</taxon>
        <taxon>Actinopolyspora alba group</taxon>
    </lineage>
</organism>
<dbReference type="STRING" id="995060.SAMN04487904_10658"/>
<dbReference type="RefSeq" id="WP_092977971.1">
    <property type="nucleotide sequence ID" value="NZ_FPAT01000006.1"/>
</dbReference>
<name>A0A1I7A6C3_9ACTN</name>
<protein>
    <submittedName>
        <fullName evidence="3">Uncharacterized protein</fullName>
    </submittedName>
</protein>
<feature type="region of interest" description="Disordered" evidence="1">
    <location>
        <begin position="196"/>
        <end position="225"/>
    </location>
</feature>
<reference evidence="4" key="1">
    <citation type="submission" date="2016-10" db="EMBL/GenBank/DDBJ databases">
        <authorList>
            <person name="Varghese N."/>
            <person name="Submissions S."/>
        </authorList>
    </citation>
    <scope>NUCLEOTIDE SEQUENCE [LARGE SCALE GENOMIC DNA]</scope>
    <source>
        <strain evidence="4">DSM 45501</strain>
    </source>
</reference>
<evidence type="ECO:0000313" key="4">
    <source>
        <dbReference type="Proteomes" id="UP000199165"/>
    </source>
</evidence>
<keyword evidence="2" id="KW-0472">Membrane</keyword>
<evidence type="ECO:0000256" key="1">
    <source>
        <dbReference type="SAM" id="MobiDB-lite"/>
    </source>
</evidence>
<feature type="region of interest" description="Disordered" evidence="1">
    <location>
        <begin position="62"/>
        <end position="89"/>
    </location>
</feature>
<dbReference type="AlphaFoldDB" id="A0A1I7A6C3"/>
<evidence type="ECO:0000256" key="2">
    <source>
        <dbReference type="SAM" id="Phobius"/>
    </source>
</evidence>
<gene>
    <name evidence="3" type="ORF">SAMN04487904_10658</name>
</gene>
<feature type="region of interest" description="Disordered" evidence="1">
    <location>
        <begin position="111"/>
        <end position="153"/>
    </location>
</feature>
<dbReference type="Proteomes" id="UP000199165">
    <property type="component" value="Unassembled WGS sequence"/>
</dbReference>
<keyword evidence="2" id="KW-0812">Transmembrane</keyword>
<dbReference type="EMBL" id="FPAT01000006">
    <property type="protein sequence ID" value="SFT70437.1"/>
    <property type="molecule type" value="Genomic_DNA"/>
</dbReference>